<dbReference type="SUPFAM" id="SSF53335">
    <property type="entry name" value="S-adenosyl-L-methionine-dependent methyltransferases"/>
    <property type="match status" value="1"/>
</dbReference>
<dbReference type="Gene3D" id="3.40.50.150">
    <property type="entry name" value="Vaccinia Virus protein VP39"/>
    <property type="match status" value="1"/>
</dbReference>
<reference evidence="3" key="3">
    <citation type="journal article" name="MicrobiologyOpen">
        <title>Whole-genome comparison between the type strain of Halobacterium salinarum (DSM 3754(T)) and the laboratory strains R1 and NRC-1.</title>
        <authorList>
            <person name="Pfeiffer F."/>
            <person name="Losensky G."/>
            <person name="Marchfelder A."/>
            <person name="Habermann B."/>
            <person name="Dyall-Smith M."/>
        </authorList>
    </citation>
    <scope>NUCLEOTIDE SEQUENCE</scope>
    <source>
        <strain evidence="3">91-R6</strain>
    </source>
</reference>
<dbReference type="InterPro" id="IPR029063">
    <property type="entry name" value="SAM-dependent_MTases_sf"/>
</dbReference>
<proteinExistence type="inferred from homology"/>
<dbReference type="EMBL" id="VRYN01000001">
    <property type="protein sequence ID" value="TYO82400.1"/>
    <property type="molecule type" value="Genomic_DNA"/>
</dbReference>
<evidence type="ECO:0000256" key="2">
    <source>
        <dbReference type="HAMAP-Rule" id="MF_00341"/>
    </source>
</evidence>
<comment type="similarity">
    <text evidence="1 2">Belongs to the UPF0146 family.</text>
</comment>
<reference evidence="3 5" key="1">
    <citation type="journal article" date="2019" name="Microbiol. Resour. Announc.">
        <title>The Genome Sequence of the Halobacterium salinarum Type Strain Is Closely Related to That of Laboratory Strains NRC-1 and R1.</title>
        <authorList>
            <person name="Pfeiffer F."/>
            <person name="Marchfelder A."/>
            <person name="Habermann B."/>
            <person name="Dyall-Smith M.L."/>
        </authorList>
    </citation>
    <scope>NUCLEOTIDE SEQUENCE [LARGE SCALE GENOMIC DNA]</scope>
    <source>
        <strain evidence="3">91-R6</strain>
        <strain evidence="5">ATCC 33171 / DSM 3754 / JCM 8978 / NBRC 102687 / NCIMB 764 / 91-R6</strain>
    </source>
</reference>
<name>A0A4D6GQD8_HALS9</name>
<sequence>MTQPPTVAAVLAAHSRVVEVGIGARPDVAAALAERGCAVTATDIEACTVPETVRFVRDDVTDPERAVYEAADAVYALRCPPELQRAVVDVAGAVGAACYLTTLGGEPVVVPVSERRTVASGTLFVARDA</sequence>
<evidence type="ECO:0000313" key="6">
    <source>
        <dbReference type="Proteomes" id="UP000323075"/>
    </source>
</evidence>
<organism evidence="3 5">
    <name type="scientific">Halobacterium salinarum (strain ATCC 33171 / DSM 3754 / JCM 8978 / NBRC 102687 / NCIMB 764 / 91-R6)</name>
    <dbReference type="NCBI Taxonomy" id="2597657"/>
    <lineage>
        <taxon>Archaea</taxon>
        <taxon>Methanobacteriati</taxon>
        <taxon>Methanobacteriota</taxon>
        <taxon>Stenosarchaea group</taxon>
        <taxon>Halobacteria</taxon>
        <taxon>Halobacteriales</taxon>
        <taxon>Halobacteriaceae</taxon>
        <taxon>Halobacterium</taxon>
    </lineage>
</organism>
<protein>
    <recommendedName>
        <fullName evidence="2">UPF0146 protein APQ99_00929</fullName>
    </recommendedName>
</protein>
<accession>A0A4D6GQD8</accession>
<dbReference type="EMBL" id="CP038631">
    <property type="protein sequence ID" value="QCC43905.1"/>
    <property type="molecule type" value="Genomic_DNA"/>
</dbReference>
<gene>
    <name evidence="4" type="ORF">APQ99_00929</name>
    <name evidence="3" type="ORF">HBSAL_00790</name>
</gene>
<evidence type="ECO:0000313" key="5">
    <source>
        <dbReference type="Proteomes" id="UP000296216"/>
    </source>
</evidence>
<reference evidence="4 6" key="2">
    <citation type="submission" date="2019-07" db="EMBL/GenBank/DDBJ databases">
        <title>Genomic Encyclopedia of Archaeal and Bacterial Type Strains, Phase II (KMG-II): from individual species to whole genera.</title>
        <authorList>
            <person name="Goeker M."/>
        </authorList>
    </citation>
    <scope>NUCLEOTIDE SEQUENCE [LARGE SCALE GENOMIC DNA]</scope>
    <source>
        <strain evidence="4 6">DSM 3754</strain>
    </source>
</reference>
<dbReference type="Pfam" id="PF03686">
    <property type="entry name" value="UPF0146"/>
    <property type="match status" value="1"/>
</dbReference>
<evidence type="ECO:0000313" key="4">
    <source>
        <dbReference type="EMBL" id="TYO82400.1"/>
    </source>
</evidence>
<evidence type="ECO:0000313" key="3">
    <source>
        <dbReference type="EMBL" id="QCC43905.1"/>
    </source>
</evidence>
<dbReference type="PIRSF" id="PIRSF016725">
    <property type="entry name" value="UCP016725"/>
    <property type="match status" value="1"/>
</dbReference>
<dbReference type="AlphaFoldDB" id="A0A4D6GQD8"/>
<dbReference type="HAMAP" id="MF_00341">
    <property type="entry name" value="UPF0146"/>
    <property type="match status" value="1"/>
</dbReference>
<evidence type="ECO:0000256" key="1">
    <source>
        <dbReference type="ARBA" id="ARBA00006969"/>
    </source>
</evidence>
<dbReference type="RefSeq" id="WP_136360991.1">
    <property type="nucleotide sequence ID" value="NZ_VRYN01000001.1"/>
</dbReference>
<dbReference type="Proteomes" id="UP000323075">
    <property type="component" value="Unassembled WGS sequence"/>
</dbReference>
<dbReference type="Proteomes" id="UP000296216">
    <property type="component" value="Chromosome"/>
</dbReference>
<dbReference type="GeneID" id="62887828"/>
<dbReference type="InterPro" id="IPR005353">
    <property type="entry name" value="UPF0146"/>
</dbReference>